<protein>
    <submittedName>
        <fullName evidence="1">Uncharacterized protein</fullName>
    </submittedName>
</protein>
<name>A0A2H3DLR9_ARMGA</name>
<evidence type="ECO:0000313" key="1">
    <source>
        <dbReference type="EMBL" id="PBK88406.1"/>
    </source>
</evidence>
<dbReference type="InParanoid" id="A0A2H3DLR9"/>
<keyword evidence="2" id="KW-1185">Reference proteome</keyword>
<dbReference type="OrthoDB" id="10604271at2759"/>
<dbReference type="AlphaFoldDB" id="A0A2H3DLR9"/>
<accession>A0A2H3DLR9</accession>
<organism evidence="1 2">
    <name type="scientific">Armillaria gallica</name>
    <name type="common">Bulbous honey fungus</name>
    <name type="synonym">Armillaria bulbosa</name>
    <dbReference type="NCBI Taxonomy" id="47427"/>
    <lineage>
        <taxon>Eukaryota</taxon>
        <taxon>Fungi</taxon>
        <taxon>Dikarya</taxon>
        <taxon>Basidiomycota</taxon>
        <taxon>Agaricomycotina</taxon>
        <taxon>Agaricomycetes</taxon>
        <taxon>Agaricomycetidae</taxon>
        <taxon>Agaricales</taxon>
        <taxon>Marasmiineae</taxon>
        <taxon>Physalacriaceae</taxon>
        <taxon>Armillaria</taxon>
    </lineage>
</organism>
<proteinExistence type="predicted"/>
<dbReference type="Proteomes" id="UP000217790">
    <property type="component" value="Unassembled WGS sequence"/>
</dbReference>
<gene>
    <name evidence="1" type="ORF">ARMGADRAFT_1084733</name>
</gene>
<reference evidence="2" key="1">
    <citation type="journal article" date="2017" name="Nat. Ecol. Evol.">
        <title>Genome expansion and lineage-specific genetic innovations in the forest pathogenic fungi Armillaria.</title>
        <authorList>
            <person name="Sipos G."/>
            <person name="Prasanna A.N."/>
            <person name="Walter M.C."/>
            <person name="O'Connor E."/>
            <person name="Balint B."/>
            <person name="Krizsan K."/>
            <person name="Kiss B."/>
            <person name="Hess J."/>
            <person name="Varga T."/>
            <person name="Slot J."/>
            <person name="Riley R."/>
            <person name="Boka B."/>
            <person name="Rigling D."/>
            <person name="Barry K."/>
            <person name="Lee J."/>
            <person name="Mihaltcheva S."/>
            <person name="LaButti K."/>
            <person name="Lipzen A."/>
            <person name="Waldron R."/>
            <person name="Moloney N.M."/>
            <person name="Sperisen C."/>
            <person name="Kredics L."/>
            <person name="Vagvoelgyi C."/>
            <person name="Patrignani A."/>
            <person name="Fitzpatrick D."/>
            <person name="Nagy I."/>
            <person name="Doyle S."/>
            <person name="Anderson J.B."/>
            <person name="Grigoriev I.V."/>
            <person name="Gueldener U."/>
            <person name="Muensterkoetter M."/>
            <person name="Nagy L.G."/>
        </authorList>
    </citation>
    <scope>NUCLEOTIDE SEQUENCE [LARGE SCALE GENOMIC DNA]</scope>
    <source>
        <strain evidence="2">Ar21-2</strain>
    </source>
</reference>
<evidence type="ECO:0000313" key="2">
    <source>
        <dbReference type="Proteomes" id="UP000217790"/>
    </source>
</evidence>
<dbReference type="EMBL" id="KZ293673">
    <property type="protein sequence ID" value="PBK88406.1"/>
    <property type="molecule type" value="Genomic_DNA"/>
</dbReference>
<sequence length="305" mass="34151">MLETGMRSTRRGLKRLSLASSVVLASNCLFDLAEVSLCDADSLFSGTRRWMRRGNTSLGGCMRSYMNIRSLFGSQRYWGAATPLSTKNRDVAAVPRMPLGEFTLTTTNQKARRMAQMFSAEFTRHLSREDGVYLYMAAYNDLYRNNHQRLPIPMSCTTLIHFMATNSYGTLRARQPVSPQDEGSIVGNGKGFCRHGSSSEELNELQDFSFTAGLSDERNQRQQRIVLRRNCDLSTRIRDVPVSLWTLVEGLLLNDTGFIINQKASSFVVIVLCSIYYAPSLHILSPPMCSGTTSVSQLVTIQDIL</sequence>